<dbReference type="RefSeq" id="WP_088484915.1">
    <property type="nucleotide sequence ID" value="NZ_NISI01000009.1"/>
</dbReference>
<evidence type="ECO:0000313" key="1">
    <source>
        <dbReference type="EMBL" id="OWR02395.1"/>
    </source>
</evidence>
<keyword evidence="2" id="KW-1185">Reference proteome</keyword>
<dbReference type="Proteomes" id="UP000197446">
    <property type="component" value="Unassembled WGS sequence"/>
</dbReference>
<evidence type="ECO:0000313" key="2">
    <source>
        <dbReference type="Proteomes" id="UP000197446"/>
    </source>
</evidence>
<sequence>MGTLWRVVFLAEHYGRMTLTLEEVAEQIGLAPATIRNRRTRGEFLWLRSDGRQLCADVADVAQYLEDRRKEPERQNPAPQRP</sequence>
<protein>
    <recommendedName>
        <fullName evidence="3">Helix-turn-helix domain-containing protein</fullName>
    </recommendedName>
</protein>
<dbReference type="EMBL" id="NISI01000009">
    <property type="protein sequence ID" value="OWR02395.1"/>
    <property type="molecule type" value="Genomic_DNA"/>
</dbReference>
<reference evidence="1 2" key="1">
    <citation type="journal article" date="2007" name="Int. J. Syst. Evol. Microbiol.">
        <title>Description of Pelomonas aquatica sp. nov. and Pelomonas puraquae sp. nov., isolated from industrial and haemodialysis water.</title>
        <authorList>
            <person name="Gomila M."/>
            <person name="Bowien B."/>
            <person name="Falsen E."/>
            <person name="Moore E.R."/>
            <person name="Lalucat J."/>
        </authorList>
    </citation>
    <scope>NUCLEOTIDE SEQUENCE [LARGE SCALE GENOMIC DNA]</scope>
    <source>
        <strain evidence="1 2">CCUG 52769</strain>
    </source>
</reference>
<proteinExistence type="predicted"/>
<dbReference type="AlphaFoldDB" id="A0A254N2J5"/>
<accession>A0A254N2J5</accession>
<evidence type="ECO:0008006" key="3">
    <source>
        <dbReference type="Google" id="ProtNLM"/>
    </source>
</evidence>
<comment type="caution">
    <text evidence="1">The sequence shown here is derived from an EMBL/GenBank/DDBJ whole genome shotgun (WGS) entry which is preliminary data.</text>
</comment>
<organism evidence="1 2">
    <name type="scientific">Roseateles puraquae</name>
    <dbReference type="NCBI Taxonomy" id="431059"/>
    <lineage>
        <taxon>Bacteria</taxon>
        <taxon>Pseudomonadati</taxon>
        <taxon>Pseudomonadota</taxon>
        <taxon>Betaproteobacteria</taxon>
        <taxon>Burkholderiales</taxon>
        <taxon>Sphaerotilaceae</taxon>
        <taxon>Roseateles</taxon>
    </lineage>
</organism>
<gene>
    <name evidence="1" type="ORF">CDO81_19595</name>
</gene>
<name>A0A254N2J5_9BURK</name>